<keyword evidence="1" id="KW-0812">Transmembrane</keyword>
<organism evidence="2 3">
    <name type="scientific">Colletotrichum phormii</name>
    <dbReference type="NCBI Taxonomy" id="359342"/>
    <lineage>
        <taxon>Eukaryota</taxon>
        <taxon>Fungi</taxon>
        <taxon>Dikarya</taxon>
        <taxon>Ascomycota</taxon>
        <taxon>Pezizomycotina</taxon>
        <taxon>Sordariomycetes</taxon>
        <taxon>Hypocreomycetidae</taxon>
        <taxon>Glomerellales</taxon>
        <taxon>Glomerellaceae</taxon>
        <taxon>Colletotrichum</taxon>
        <taxon>Colletotrichum acutatum species complex</taxon>
    </lineage>
</organism>
<keyword evidence="3" id="KW-1185">Reference proteome</keyword>
<feature type="transmembrane region" description="Helical" evidence="1">
    <location>
        <begin position="138"/>
        <end position="157"/>
    </location>
</feature>
<comment type="caution">
    <text evidence="2">The sequence shown here is derived from an EMBL/GenBank/DDBJ whole genome shotgun (WGS) entry which is preliminary data.</text>
</comment>
<evidence type="ECO:0000313" key="2">
    <source>
        <dbReference type="EMBL" id="KAK1635857.1"/>
    </source>
</evidence>
<name>A0AAJ0EDG0_9PEZI</name>
<dbReference type="RefSeq" id="XP_060444464.1">
    <property type="nucleotide sequence ID" value="XM_060590507.1"/>
</dbReference>
<gene>
    <name evidence="2" type="ORF">BDP81DRAFT_42931</name>
</gene>
<protein>
    <submittedName>
        <fullName evidence="2">Uncharacterized protein</fullName>
    </submittedName>
</protein>
<dbReference type="EMBL" id="JAHMHQ010000012">
    <property type="protein sequence ID" value="KAK1635857.1"/>
    <property type="molecule type" value="Genomic_DNA"/>
</dbReference>
<keyword evidence="1" id="KW-0472">Membrane</keyword>
<feature type="transmembrane region" description="Helical" evidence="1">
    <location>
        <begin position="110"/>
        <end position="126"/>
    </location>
</feature>
<keyword evidence="1" id="KW-1133">Transmembrane helix</keyword>
<proteinExistence type="predicted"/>
<reference evidence="2" key="1">
    <citation type="submission" date="2021-06" db="EMBL/GenBank/DDBJ databases">
        <title>Comparative genomics, transcriptomics and evolutionary studies reveal genomic signatures of adaptation to plant cell wall in hemibiotrophic fungi.</title>
        <authorList>
            <consortium name="DOE Joint Genome Institute"/>
            <person name="Baroncelli R."/>
            <person name="Diaz J.F."/>
            <person name="Benocci T."/>
            <person name="Peng M."/>
            <person name="Battaglia E."/>
            <person name="Haridas S."/>
            <person name="Andreopoulos W."/>
            <person name="Labutti K."/>
            <person name="Pangilinan J."/>
            <person name="Floch G.L."/>
            <person name="Makela M.R."/>
            <person name="Henrissat B."/>
            <person name="Grigoriev I.V."/>
            <person name="Crouch J.A."/>
            <person name="De Vries R.P."/>
            <person name="Sukno S.A."/>
            <person name="Thon M.R."/>
        </authorList>
    </citation>
    <scope>NUCLEOTIDE SEQUENCE</scope>
    <source>
        <strain evidence="2">CBS 102054</strain>
    </source>
</reference>
<dbReference type="AlphaFoldDB" id="A0AAJ0EDG0"/>
<evidence type="ECO:0000313" key="3">
    <source>
        <dbReference type="Proteomes" id="UP001243989"/>
    </source>
</evidence>
<accession>A0AAJ0EDG0</accession>
<dbReference type="GeneID" id="85475369"/>
<dbReference type="Proteomes" id="UP001243989">
    <property type="component" value="Unassembled WGS sequence"/>
</dbReference>
<sequence length="165" mass="19174">MGGDRRQMRSGRWQMAKGRWVRRYGEEDTTWKETTWATAGHAEFLAVSLRRKGRVQTAGEFGWFGAFPWNVLSKVPYLRRWKPKRARCSTLMNDHLHRARKKHQRWKRRYRLFPGAGCLCLIFPLHSSNSWSPDPLGVGIACLFLFLICHVTLFLPLNGKLGTSS</sequence>
<evidence type="ECO:0000256" key="1">
    <source>
        <dbReference type="SAM" id="Phobius"/>
    </source>
</evidence>